<name>A0A6J6ISC1_9ZZZZ</name>
<reference evidence="1" key="1">
    <citation type="submission" date="2020-05" db="EMBL/GenBank/DDBJ databases">
        <authorList>
            <person name="Chiriac C."/>
            <person name="Salcher M."/>
            <person name="Ghai R."/>
            <person name="Kavagutti S V."/>
        </authorList>
    </citation>
    <scope>NUCLEOTIDE SEQUENCE</scope>
</reference>
<sequence>MRCIASHRCLWAGVAPEPAMRCSFAPQGRKHASSAQSQFPLARGQWGQGRYAFKFIFACKPGNEALVISWRRQDVSHTKVARLYPLTPRHPCGGNKCLLTRHQHHVIHGDGVSACCSNHQDRPVPAEVGRIEAGIQMGSNVISIHGRAHKITNKLLPYFFDKSHLSKFLSIQQ</sequence>
<proteinExistence type="predicted"/>
<dbReference type="EMBL" id="CAEZVB010000074">
    <property type="protein sequence ID" value="CAB4627213.1"/>
    <property type="molecule type" value="Genomic_DNA"/>
</dbReference>
<evidence type="ECO:0000313" key="1">
    <source>
        <dbReference type="EMBL" id="CAB4627213.1"/>
    </source>
</evidence>
<gene>
    <name evidence="1" type="ORF">UFOPK1908_01258</name>
</gene>
<accession>A0A6J6ISC1</accession>
<dbReference type="AlphaFoldDB" id="A0A6J6ISC1"/>
<organism evidence="1">
    <name type="scientific">freshwater metagenome</name>
    <dbReference type="NCBI Taxonomy" id="449393"/>
    <lineage>
        <taxon>unclassified sequences</taxon>
        <taxon>metagenomes</taxon>
        <taxon>ecological metagenomes</taxon>
    </lineage>
</organism>
<protein>
    <submittedName>
        <fullName evidence="1">Unannotated protein</fullName>
    </submittedName>
</protein>